<organism evidence="2 3">
    <name type="scientific">Actinoplanes teichomyceticus</name>
    <dbReference type="NCBI Taxonomy" id="1867"/>
    <lineage>
        <taxon>Bacteria</taxon>
        <taxon>Bacillati</taxon>
        <taxon>Actinomycetota</taxon>
        <taxon>Actinomycetes</taxon>
        <taxon>Micromonosporales</taxon>
        <taxon>Micromonosporaceae</taxon>
        <taxon>Actinoplanes</taxon>
    </lineage>
</organism>
<keyword evidence="1" id="KW-0812">Transmembrane</keyword>
<keyword evidence="1" id="KW-1133">Transmembrane helix</keyword>
<comment type="caution">
    <text evidence="2">The sequence shown here is derived from an EMBL/GenBank/DDBJ whole genome shotgun (WGS) entry which is preliminary data.</text>
</comment>
<reference evidence="2 3" key="1">
    <citation type="submission" date="2019-06" db="EMBL/GenBank/DDBJ databases">
        <title>Sequencing the genomes of 1000 actinobacteria strains.</title>
        <authorList>
            <person name="Klenk H.-P."/>
        </authorList>
    </citation>
    <scope>NUCLEOTIDE SEQUENCE [LARGE SCALE GENOMIC DNA]</scope>
    <source>
        <strain evidence="2 3">DSM 43866</strain>
    </source>
</reference>
<dbReference type="Proteomes" id="UP000320239">
    <property type="component" value="Unassembled WGS sequence"/>
</dbReference>
<evidence type="ECO:0000313" key="3">
    <source>
        <dbReference type="Proteomes" id="UP000320239"/>
    </source>
</evidence>
<dbReference type="AlphaFoldDB" id="A0A561VGH0"/>
<sequence length="233" mass="25182">MSTDVEAKYGIDMSGVRRLESLMGEPLPDILEPLRQIDADFDRITASLHEYRSIADDLNTLTAELSQTRTELAWQGAGGDSGRSALDWILLVLGWIGAIILFIVAALLMLVALLLYAIGAMLRWIGDAIAYVSAVTAVVVTVLLLIRSGGSGNTGQLAFIWAGLRAVFDKVLLAVMGLTGALGDGFGWIFEQCAKAVMWLALWLVEVGAIWTEASPEDVGKVRKERKELFGGD</sequence>
<name>A0A561VGH0_ACTTI</name>
<gene>
    <name evidence="2" type="ORF">FHX34_107211</name>
</gene>
<keyword evidence="3" id="KW-1185">Reference proteome</keyword>
<proteinExistence type="predicted"/>
<feature type="transmembrane region" description="Helical" evidence="1">
    <location>
        <begin position="128"/>
        <end position="146"/>
    </location>
</feature>
<feature type="transmembrane region" description="Helical" evidence="1">
    <location>
        <begin position="88"/>
        <end position="116"/>
    </location>
</feature>
<evidence type="ECO:0000313" key="2">
    <source>
        <dbReference type="EMBL" id="TWG10715.1"/>
    </source>
</evidence>
<protein>
    <submittedName>
        <fullName evidence="2">Uncharacterized protein</fullName>
    </submittedName>
</protein>
<dbReference type="EMBL" id="VIWY01000007">
    <property type="protein sequence ID" value="TWG10715.1"/>
    <property type="molecule type" value="Genomic_DNA"/>
</dbReference>
<dbReference type="OrthoDB" id="3392619at2"/>
<feature type="transmembrane region" description="Helical" evidence="1">
    <location>
        <begin position="167"/>
        <end position="190"/>
    </location>
</feature>
<dbReference type="RefSeq" id="WP_122976562.1">
    <property type="nucleotide sequence ID" value="NZ_BOMX01000127.1"/>
</dbReference>
<evidence type="ECO:0000256" key="1">
    <source>
        <dbReference type="SAM" id="Phobius"/>
    </source>
</evidence>
<accession>A0A561VGH0</accession>
<keyword evidence="1" id="KW-0472">Membrane</keyword>